<organism evidence="1 2">
    <name type="scientific">Brachionus plicatilis</name>
    <name type="common">Marine rotifer</name>
    <name type="synonym">Brachionus muelleri</name>
    <dbReference type="NCBI Taxonomy" id="10195"/>
    <lineage>
        <taxon>Eukaryota</taxon>
        <taxon>Metazoa</taxon>
        <taxon>Spiralia</taxon>
        <taxon>Gnathifera</taxon>
        <taxon>Rotifera</taxon>
        <taxon>Eurotatoria</taxon>
        <taxon>Monogononta</taxon>
        <taxon>Pseudotrocha</taxon>
        <taxon>Ploima</taxon>
        <taxon>Brachionidae</taxon>
        <taxon>Brachionus</taxon>
    </lineage>
</organism>
<reference evidence="1 2" key="1">
    <citation type="journal article" date="2018" name="Sci. Rep.">
        <title>Genomic signatures of local adaptation to the degree of environmental predictability in rotifers.</title>
        <authorList>
            <person name="Franch-Gras L."/>
            <person name="Hahn C."/>
            <person name="Garcia-Roger E.M."/>
            <person name="Carmona M.J."/>
            <person name="Serra M."/>
            <person name="Gomez A."/>
        </authorList>
    </citation>
    <scope>NUCLEOTIDE SEQUENCE [LARGE SCALE GENOMIC DNA]</scope>
    <source>
        <strain evidence="1">HYR1</strain>
    </source>
</reference>
<proteinExistence type="predicted"/>
<name>A0A3M7R4T1_BRAPC</name>
<dbReference type="Proteomes" id="UP000276133">
    <property type="component" value="Unassembled WGS sequence"/>
</dbReference>
<protein>
    <submittedName>
        <fullName evidence="1">Uncharacterized protein</fullName>
    </submittedName>
</protein>
<sequence length="84" mass="9986">MIFFLLYLKFINQIKHLIAESYRIRAQEIFDMTGDFEKNSDKKSHKKNSKNLLNQKKVLEQDLNTDKLNSSLIILDLSDDHRKC</sequence>
<keyword evidence="2" id="KW-1185">Reference proteome</keyword>
<evidence type="ECO:0000313" key="1">
    <source>
        <dbReference type="EMBL" id="RNA18613.1"/>
    </source>
</evidence>
<evidence type="ECO:0000313" key="2">
    <source>
        <dbReference type="Proteomes" id="UP000276133"/>
    </source>
</evidence>
<dbReference type="AlphaFoldDB" id="A0A3M7R4T1"/>
<accession>A0A3M7R4T1</accession>
<gene>
    <name evidence="1" type="ORF">BpHYR1_013303</name>
</gene>
<comment type="caution">
    <text evidence="1">The sequence shown here is derived from an EMBL/GenBank/DDBJ whole genome shotgun (WGS) entry which is preliminary data.</text>
</comment>
<dbReference type="EMBL" id="REGN01004204">
    <property type="protein sequence ID" value="RNA18613.1"/>
    <property type="molecule type" value="Genomic_DNA"/>
</dbReference>